<dbReference type="Proteomes" id="UP000580250">
    <property type="component" value="Unassembled WGS sequence"/>
</dbReference>
<organism evidence="2 3">
    <name type="scientific">Meloidogyne enterolobii</name>
    <name type="common">Root-knot nematode worm</name>
    <name type="synonym">Meloidogyne mayaguensis</name>
    <dbReference type="NCBI Taxonomy" id="390850"/>
    <lineage>
        <taxon>Eukaryota</taxon>
        <taxon>Metazoa</taxon>
        <taxon>Ecdysozoa</taxon>
        <taxon>Nematoda</taxon>
        <taxon>Chromadorea</taxon>
        <taxon>Rhabditida</taxon>
        <taxon>Tylenchina</taxon>
        <taxon>Tylenchomorpha</taxon>
        <taxon>Tylenchoidea</taxon>
        <taxon>Meloidogynidae</taxon>
        <taxon>Meloidogyninae</taxon>
        <taxon>Meloidogyne</taxon>
    </lineage>
</organism>
<dbReference type="EMBL" id="CAJEWN010003254">
    <property type="protein sequence ID" value="CAD2207057.1"/>
    <property type="molecule type" value="Genomic_DNA"/>
</dbReference>
<feature type="transmembrane region" description="Helical" evidence="1">
    <location>
        <begin position="7"/>
        <end position="23"/>
    </location>
</feature>
<proteinExistence type="predicted"/>
<feature type="transmembrane region" description="Helical" evidence="1">
    <location>
        <begin position="58"/>
        <end position="74"/>
    </location>
</feature>
<keyword evidence="1" id="KW-1133">Transmembrane helix</keyword>
<accession>A0A6V7Y8K2</accession>
<feature type="transmembrane region" description="Helical" evidence="1">
    <location>
        <begin position="29"/>
        <end position="51"/>
    </location>
</feature>
<reference evidence="2 3" key="1">
    <citation type="submission" date="2020-08" db="EMBL/GenBank/DDBJ databases">
        <authorList>
            <person name="Koutsovoulos G."/>
            <person name="Danchin GJ E."/>
        </authorList>
    </citation>
    <scope>NUCLEOTIDE SEQUENCE [LARGE SCALE GENOMIC DNA]</scope>
</reference>
<name>A0A6V7Y8K2_MELEN</name>
<keyword evidence="1" id="KW-0472">Membrane</keyword>
<dbReference type="AlphaFoldDB" id="A0A6V7Y8K2"/>
<gene>
    <name evidence="2" type="ORF">MENT_LOCUS60964</name>
</gene>
<evidence type="ECO:0000313" key="3">
    <source>
        <dbReference type="Proteomes" id="UP000580250"/>
    </source>
</evidence>
<evidence type="ECO:0000313" key="2">
    <source>
        <dbReference type="EMBL" id="CAD2207057.1"/>
    </source>
</evidence>
<sequence length="76" mass="8747">MRIIFHSIRGFIPCFFSIFPLLILNVGDFALFVVSVSFSISISIISSFSFFRSLINSIFGIFSFSNPLIFYFLFQI</sequence>
<comment type="caution">
    <text evidence="2">The sequence shown here is derived from an EMBL/GenBank/DDBJ whole genome shotgun (WGS) entry which is preliminary data.</text>
</comment>
<keyword evidence="1" id="KW-0812">Transmembrane</keyword>
<evidence type="ECO:0000256" key="1">
    <source>
        <dbReference type="SAM" id="Phobius"/>
    </source>
</evidence>
<protein>
    <submittedName>
        <fullName evidence="2">Uncharacterized protein</fullName>
    </submittedName>
</protein>